<dbReference type="InterPro" id="IPR032828">
    <property type="entry name" value="PolyA_RNA-bd"/>
</dbReference>
<evidence type="ECO:0000256" key="8">
    <source>
        <dbReference type="ARBA" id="ARBA00022884"/>
    </source>
</evidence>
<dbReference type="GO" id="GO:0046872">
    <property type="term" value="F:metal ion binding"/>
    <property type="evidence" value="ECO:0007669"/>
    <property type="project" value="UniProtKB-KW"/>
</dbReference>
<accession>A0A173RSV5</accession>
<dbReference type="Gene3D" id="1.10.246.80">
    <property type="match status" value="1"/>
</dbReference>
<dbReference type="GO" id="GO:0008033">
    <property type="term" value="P:tRNA processing"/>
    <property type="evidence" value="ECO:0007669"/>
    <property type="project" value="UniProtKB-KW"/>
</dbReference>
<dbReference type="InterPro" id="IPR043519">
    <property type="entry name" value="NT_sf"/>
</dbReference>
<dbReference type="GO" id="GO:0000166">
    <property type="term" value="F:nucleotide binding"/>
    <property type="evidence" value="ECO:0007669"/>
    <property type="project" value="UniProtKB-KW"/>
</dbReference>
<evidence type="ECO:0000256" key="3">
    <source>
        <dbReference type="ARBA" id="ARBA00022694"/>
    </source>
</evidence>
<dbReference type="Pfam" id="PF12627">
    <property type="entry name" value="PolyA_pol_RNAbd"/>
    <property type="match status" value="1"/>
</dbReference>
<name>A0A173RSV5_9FIRM</name>
<evidence type="ECO:0000313" key="13">
    <source>
        <dbReference type="EMBL" id="CUM81060.1"/>
    </source>
</evidence>
<dbReference type="InterPro" id="IPR050264">
    <property type="entry name" value="Bact_CCA-adding_enz_type3_sf"/>
</dbReference>
<evidence type="ECO:0000256" key="4">
    <source>
        <dbReference type="ARBA" id="ARBA00022695"/>
    </source>
</evidence>
<dbReference type="OrthoDB" id="9805698at2"/>
<keyword evidence="5" id="KW-0479">Metal-binding</keyword>
<reference evidence="13 14" key="1">
    <citation type="submission" date="2015-09" db="EMBL/GenBank/DDBJ databases">
        <authorList>
            <consortium name="Pathogen Informatics"/>
        </authorList>
    </citation>
    <scope>NUCLEOTIDE SEQUENCE [LARGE SCALE GENOMIC DNA]</scope>
    <source>
        <strain evidence="13 14">2789STDY5834966</strain>
    </source>
</reference>
<proteinExistence type="inferred from homology"/>
<dbReference type="AlphaFoldDB" id="A0A173RSV5"/>
<dbReference type="Pfam" id="PF01743">
    <property type="entry name" value="PolyA_pol"/>
    <property type="match status" value="1"/>
</dbReference>
<dbReference type="SUPFAM" id="SSF81891">
    <property type="entry name" value="Poly A polymerase C-terminal region-like"/>
    <property type="match status" value="1"/>
</dbReference>
<evidence type="ECO:0000256" key="1">
    <source>
        <dbReference type="ARBA" id="ARBA00001946"/>
    </source>
</evidence>
<feature type="domain" description="Poly A polymerase head" evidence="10">
    <location>
        <begin position="23"/>
        <end position="143"/>
    </location>
</feature>
<keyword evidence="6" id="KW-0547">Nucleotide-binding</keyword>
<dbReference type="Gene3D" id="1.10.3090.10">
    <property type="entry name" value="cca-adding enzyme, domain 2"/>
    <property type="match status" value="1"/>
</dbReference>
<gene>
    <name evidence="13" type="primary">cca</name>
    <name evidence="13" type="ORF">ERS852578_00384</name>
</gene>
<dbReference type="CDD" id="cd05398">
    <property type="entry name" value="NT_ClassII-CCAase"/>
    <property type="match status" value="1"/>
</dbReference>
<dbReference type="PANTHER" id="PTHR46173">
    <property type="entry name" value="CCA TRNA NUCLEOTIDYLTRANSFERASE 1, MITOCHONDRIAL"/>
    <property type="match status" value="1"/>
</dbReference>
<keyword evidence="3" id="KW-0819">tRNA processing</keyword>
<dbReference type="RefSeq" id="WP_022169575.1">
    <property type="nucleotide sequence ID" value="NZ_CYYC01000003.1"/>
</dbReference>
<evidence type="ECO:0000313" key="14">
    <source>
        <dbReference type="Proteomes" id="UP000095390"/>
    </source>
</evidence>
<evidence type="ECO:0000259" key="10">
    <source>
        <dbReference type="Pfam" id="PF01743"/>
    </source>
</evidence>
<dbReference type="InterPro" id="IPR002646">
    <property type="entry name" value="PolA_pol_head_dom"/>
</dbReference>
<dbReference type="Pfam" id="PF13735">
    <property type="entry name" value="tRNA_NucTran2_2"/>
    <property type="match status" value="1"/>
</dbReference>
<evidence type="ECO:0000259" key="12">
    <source>
        <dbReference type="Pfam" id="PF13735"/>
    </source>
</evidence>
<dbReference type="EC" id="2.7.7.72" evidence="13"/>
<protein>
    <submittedName>
        <fullName evidence="13">CCA-adding enzyme</fullName>
        <ecNumber evidence="13">2.7.7.72</ecNumber>
    </submittedName>
</protein>
<comment type="cofactor">
    <cofactor evidence="1">
        <name>Mg(2+)</name>
        <dbReference type="ChEBI" id="CHEBI:18420"/>
    </cofactor>
</comment>
<dbReference type="GO" id="GO:0004810">
    <property type="term" value="F:CCA tRNA nucleotidyltransferase activity"/>
    <property type="evidence" value="ECO:0007669"/>
    <property type="project" value="UniProtKB-EC"/>
</dbReference>
<evidence type="ECO:0000259" key="11">
    <source>
        <dbReference type="Pfam" id="PF12627"/>
    </source>
</evidence>
<keyword evidence="2 9" id="KW-0808">Transferase</keyword>
<dbReference type="InterPro" id="IPR032810">
    <property type="entry name" value="CCA-adding_enz_C"/>
</dbReference>
<comment type="similarity">
    <text evidence="9">Belongs to the tRNA nucleotidyltransferase/poly(A) polymerase family.</text>
</comment>
<keyword evidence="8 9" id="KW-0694">RNA-binding</keyword>
<evidence type="ECO:0000256" key="9">
    <source>
        <dbReference type="RuleBase" id="RU003953"/>
    </source>
</evidence>
<dbReference type="Proteomes" id="UP000095390">
    <property type="component" value="Unassembled WGS sequence"/>
</dbReference>
<evidence type="ECO:0000256" key="2">
    <source>
        <dbReference type="ARBA" id="ARBA00022679"/>
    </source>
</evidence>
<evidence type="ECO:0000256" key="5">
    <source>
        <dbReference type="ARBA" id="ARBA00022723"/>
    </source>
</evidence>
<dbReference type="NCBIfam" id="NF009814">
    <property type="entry name" value="PRK13299.1"/>
    <property type="match status" value="1"/>
</dbReference>
<dbReference type="SUPFAM" id="SSF81301">
    <property type="entry name" value="Nucleotidyltransferase"/>
    <property type="match status" value="1"/>
</dbReference>
<dbReference type="PANTHER" id="PTHR46173:SF1">
    <property type="entry name" value="CCA TRNA NUCLEOTIDYLTRANSFERASE 1, MITOCHONDRIAL"/>
    <property type="match status" value="1"/>
</dbReference>
<keyword evidence="7" id="KW-0460">Magnesium</keyword>
<evidence type="ECO:0000256" key="7">
    <source>
        <dbReference type="ARBA" id="ARBA00022842"/>
    </source>
</evidence>
<feature type="domain" description="CCA-adding enzyme C-terminal" evidence="12">
    <location>
        <begin position="298"/>
        <end position="441"/>
    </location>
</feature>
<feature type="domain" description="tRNA nucleotidyltransferase/poly(A) polymerase RNA and SrmB- binding" evidence="11">
    <location>
        <begin position="170"/>
        <end position="231"/>
    </location>
</feature>
<dbReference type="EMBL" id="CYYC01000003">
    <property type="protein sequence ID" value="CUM81060.1"/>
    <property type="molecule type" value="Genomic_DNA"/>
</dbReference>
<dbReference type="Gene3D" id="3.30.460.10">
    <property type="entry name" value="Beta Polymerase, domain 2"/>
    <property type="match status" value="1"/>
</dbReference>
<dbReference type="GO" id="GO:0000049">
    <property type="term" value="F:tRNA binding"/>
    <property type="evidence" value="ECO:0007669"/>
    <property type="project" value="TreeGrafter"/>
</dbReference>
<keyword evidence="4 13" id="KW-0548">Nucleotidyltransferase</keyword>
<evidence type="ECO:0000256" key="6">
    <source>
        <dbReference type="ARBA" id="ARBA00022741"/>
    </source>
</evidence>
<sequence>MHISIPKHASDIIKTLSAHGYEAYVVGGCVRDSILGKEPADWDITTSALPEQVKALFPRTIDTGLKHGTVTIMMDKVGYEVTTYRIDGTYEDHRRPNEVTFTSDLKEDLMRRDFTINAMAYNEEQGLVDLFGGIQDLTDRIIRCVGNPAERFDEDALRMLRAVRFAGQLNFKIEENTKAAIEAQHTFLKDVSAERIQTELMKLLVSGHPEMIRAAYETGLTSVFLPEFDRMMETPQNNPHHIYSVGDHTVHAVETIAPNPVLRLTMLLHDIAKPETRTTDENGIDHFYNHNAVGADLAKAALKRLKFDNQTTHMVTTLIANHDIRFNDPLGTGRKHVRKIIHRVGVNLFPYLLDVMEADISAQSDFMRLKKLTALKETREAYREILTANDCLTLKDLKINGNQLKALGISEGKMIGAILNALLAQVLNNPELNEYEKLEELALKIYQEVQ</sequence>
<organism evidence="13 14">
    <name type="scientific">Anaerobutyricum hallii</name>
    <dbReference type="NCBI Taxonomy" id="39488"/>
    <lineage>
        <taxon>Bacteria</taxon>
        <taxon>Bacillati</taxon>
        <taxon>Bacillota</taxon>
        <taxon>Clostridia</taxon>
        <taxon>Lachnospirales</taxon>
        <taxon>Lachnospiraceae</taxon>
        <taxon>Anaerobutyricum</taxon>
    </lineage>
</organism>